<accession>A0A4Y1KCF4</accession>
<reference evidence="2" key="1">
    <citation type="submission" date="2016-12" db="EMBL/GenBank/DDBJ databases">
        <authorList>
            <person name="Wang Q."/>
            <person name="Wang J."/>
            <person name="Luo J."/>
            <person name="Yang Z."/>
            <person name="Zeng Y."/>
            <person name="Chen S."/>
            <person name="Cai Z."/>
            <person name="Wu Z."/>
            <person name="Li X."/>
        </authorList>
    </citation>
    <scope>NUCLEOTIDE SEQUENCE</scope>
</reference>
<keyword evidence="2" id="KW-0150">Chloroplast</keyword>
<geneLocation type="chloroplast" evidence="2"/>
<dbReference type="AlphaFoldDB" id="A0A4Y1KCF4"/>
<keyword evidence="1" id="KW-1133">Transmembrane helix</keyword>
<keyword evidence="2" id="KW-0934">Plastid</keyword>
<feature type="transmembrane region" description="Helical" evidence="1">
    <location>
        <begin position="15"/>
        <end position="41"/>
    </location>
</feature>
<evidence type="ECO:0000256" key="1">
    <source>
        <dbReference type="SAM" id="Phobius"/>
    </source>
</evidence>
<protein>
    <submittedName>
        <fullName evidence="2">Uncharacterized protein</fullName>
    </submittedName>
</protein>
<dbReference type="GeneID" id="40872272"/>
<sequence>MLKLWNEENTYKKKYILLFWIHILPFHPYGMVEEPILVFVLFQSKGILSLMYPQFNRNRSISHFNSMYFLFVFFEPNLEYRNDPYSVLFFFFRFLFLLESNLRGATLGSEFHSIRILLLSFFFLGQSN</sequence>
<evidence type="ECO:0000313" key="2">
    <source>
        <dbReference type="EMBL" id="ATP74912.1"/>
    </source>
</evidence>
<keyword evidence="1" id="KW-0472">Membrane</keyword>
<keyword evidence="1" id="KW-0812">Transmembrane</keyword>
<organism evidence="2">
    <name type="scientific">Thalassia hemprichii</name>
    <dbReference type="NCBI Taxonomy" id="55496"/>
    <lineage>
        <taxon>Eukaryota</taxon>
        <taxon>Viridiplantae</taxon>
        <taxon>Streptophyta</taxon>
        <taxon>Embryophyta</taxon>
        <taxon>Tracheophyta</taxon>
        <taxon>Spermatophyta</taxon>
        <taxon>Magnoliopsida</taxon>
        <taxon>Liliopsida</taxon>
        <taxon>Hydrocharitaceae</taxon>
        <taxon>Thalassia</taxon>
    </lineage>
</organism>
<name>A0A4Y1KCF4_9LILI</name>
<proteinExistence type="predicted"/>
<gene>
    <name evidence="2" type="primary">orf128</name>
</gene>
<dbReference type="RefSeq" id="YP_009667356.1">
    <property type="nucleotide sequence ID" value="NC_043774.1"/>
</dbReference>
<dbReference type="EMBL" id="KY399983">
    <property type="protein sequence ID" value="ATP74912.1"/>
    <property type="molecule type" value="Genomic_DNA"/>
</dbReference>